<gene>
    <name evidence="1" type="ORF">CNMCM5623_006463</name>
    <name evidence="2" type="ORF">CNMCM7691_005763</name>
</gene>
<proteinExistence type="predicted"/>
<reference evidence="2" key="1">
    <citation type="submission" date="2020-06" db="EMBL/GenBank/DDBJ databases">
        <title>Draft genome sequences of strains closely related to Aspergillus parafelis and Aspergillus hiratsukae.</title>
        <authorList>
            <person name="Dos Santos R.A.C."/>
            <person name="Rivero-Menendez O."/>
            <person name="Steenwyk J.L."/>
            <person name="Mead M.E."/>
            <person name="Goldman G.H."/>
            <person name="Alastruey-Izquierdo A."/>
            <person name="Rokas A."/>
        </authorList>
    </citation>
    <scope>NUCLEOTIDE SEQUENCE</scope>
    <source>
        <strain evidence="1">CNM-CM5623</strain>
        <strain evidence="2">CNM-CM7691</strain>
    </source>
</reference>
<keyword evidence="3" id="KW-1185">Reference proteome</keyword>
<sequence length="509" mass="56341">MSEISEALIVTPFKPQSAKLQAKRKTTPSSELSSPAKSIILSASDAFQSEPVIHLASSAIFAASTRLFPSGNAVIDARSPLQLSHAHPDPEPEPKLQKGVADLLPSRHIIFPFNLRQNRKALDNKAWEHLWNLFPDTKAVSFDGYFLVFTLGSLPEKPWPITIAGVQPYFTTDLNDDGPIPPIKRASKIVRRISAEVNLTNVPPAKIDAAFELVINYFSSSNISITEVQYWNVFFVIVLESEDINMAEVPSAIGRCACYYLYEKEMGRPHPAEIPAQPLRDPTGDVVDNSEYEILRPGVMLGSEKHPISRMELRTTSGVLVEDGIGGRYMTVASHGFPHGDRVFQPSAEGRDIGKVIMEVSHTDVALVKLNENVRFVNETFETTSLGVPPARLAGFIPANESQIGSPVYMNNPFTGCSEGTCGPHSRLRIPSDDPHEVPLEWIRARWVYMGQGFIDRPEDGACGSAIWNDDGQVLGFFRYASRSEQFRDWSFVVASDNLTEKGFKITAR</sequence>
<dbReference type="Proteomes" id="UP000641853">
    <property type="component" value="Unassembled WGS sequence"/>
</dbReference>
<dbReference type="EMBL" id="JACBAE010001008">
    <property type="protein sequence ID" value="KAF7174136.1"/>
    <property type="molecule type" value="Genomic_DNA"/>
</dbReference>
<evidence type="ECO:0000313" key="2">
    <source>
        <dbReference type="EMBL" id="KAF7184579.1"/>
    </source>
</evidence>
<organism evidence="2 3">
    <name type="scientific">Aspergillus felis</name>
    <dbReference type="NCBI Taxonomy" id="1287682"/>
    <lineage>
        <taxon>Eukaryota</taxon>
        <taxon>Fungi</taxon>
        <taxon>Dikarya</taxon>
        <taxon>Ascomycota</taxon>
        <taxon>Pezizomycotina</taxon>
        <taxon>Eurotiomycetes</taxon>
        <taxon>Eurotiomycetidae</taxon>
        <taxon>Eurotiales</taxon>
        <taxon>Aspergillaceae</taxon>
        <taxon>Aspergillus</taxon>
        <taxon>Aspergillus subgen. Fumigati</taxon>
    </lineage>
</organism>
<accession>A0A8H6R567</accession>
<dbReference type="OrthoDB" id="4414610at2759"/>
<comment type="caution">
    <text evidence="2">The sequence shown here is derived from an EMBL/GenBank/DDBJ whole genome shotgun (WGS) entry which is preliminary data.</text>
</comment>
<evidence type="ECO:0000313" key="1">
    <source>
        <dbReference type="EMBL" id="KAF7174136.1"/>
    </source>
</evidence>
<protein>
    <submittedName>
        <fullName evidence="2">Uncharacterized protein</fullName>
    </submittedName>
</protein>
<dbReference type="Proteomes" id="UP000654922">
    <property type="component" value="Unassembled WGS sequence"/>
</dbReference>
<dbReference type="AlphaFoldDB" id="A0A8H6R567"/>
<evidence type="ECO:0000313" key="3">
    <source>
        <dbReference type="Proteomes" id="UP000641853"/>
    </source>
</evidence>
<name>A0A8H6R567_9EURO</name>
<dbReference type="EMBL" id="JACBAG010001605">
    <property type="protein sequence ID" value="KAF7184579.1"/>
    <property type="molecule type" value="Genomic_DNA"/>
</dbReference>